<gene>
    <name evidence="11" type="primary">LOC112055520</name>
</gene>
<evidence type="ECO:0000313" key="10">
    <source>
        <dbReference type="Proteomes" id="UP001652582"/>
    </source>
</evidence>
<dbReference type="GeneID" id="112055520"/>
<feature type="region of interest" description="Disordered" evidence="5">
    <location>
        <begin position="1423"/>
        <end position="1452"/>
    </location>
</feature>
<keyword evidence="10" id="KW-1185">Reference proteome</keyword>
<dbReference type="InterPro" id="IPR053257">
    <property type="entry name" value="Cu-only_SOD"/>
</dbReference>
<evidence type="ECO:0000256" key="4">
    <source>
        <dbReference type="ARBA" id="ARBA00023136"/>
    </source>
</evidence>
<organism evidence="10 11">
    <name type="scientific">Bicyclus anynana</name>
    <name type="common">Squinting bush brown butterfly</name>
    <dbReference type="NCBI Taxonomy" id="110368"/>
    <lineage>
        <taxon>Eukaryota</taxon>
        <taxon>Metazoa</taxon>
        <taxon>Ecdysozoa</taxon>
        <taxon>Arthropoda</taxon>
        <taxon>Hexapoda</taxon>
        <taxon>Insecta</taxon>
        <taxon>Pterygota</taxon>
        <taxon>Neoptera</taxon>
        <taxon>Endopterygota</taxon>
        <taxon>Lepidoptera</taxon>
        <taxon>Glossata</taxon>
        <taxon>Ditrysia</taxon>
        <taxon>Papilionoidea</taxon>
        <taxon>Nymphalidae</taxon>
        <taxon>Satyrinae</taxon>
        <taxon>Satyrini</taxon>
        <taxon>Mycalesina</taxon>
        <taxon>Bicyclus</taxon>
    </lineage>
</organism>
<dbReference type="Pfam" id="PF00080">
    <property type="entry name" value="Sod_Cu"/>
    <property type="match status" value="1"/>
</dbReference>
<feature type="transmembrane region" description="Helical" evidence="6">
    <location>
        <begin position="1613"/>
        <end position="1635"/>
    </location>
</feature>
<dbReference type="Pfam" id="PF20520">
    <property type="entry name" value="Ac45-VOA1_TM"/>
    <property type="match status" value="1"/>
</dbReference>
<feature type="domain" description="V-type proton ATPase subunit S1/VOA1 transmembrane" evidence="9">
    <location>
        <begin position="1607"/>
        <end position="1644"/>
    </location>
</feature>
<feature type="signal peptide" evidence="7">
    <location>
        <begin position="1"/>
        <end position="25"/>
    </location>
</feature>
<dbReference type="InterPro" id="IPR036423">
    <property type="entry name" value="SOD-like_Cu/Zn_dom_sf"/>
</dbReference>
<keyword evidence="2 6" id="KW-0812">Transmembrane</keyword>
<keyword evidence="7" id="KW-0732">Signal</keyword>
<feature type="compositionally biased region" description="Basic and acidic residues" evidence="5">
    <location>
        <begin position="1423"/>
        <end position="1432"/>
    </location>
</feature>
<evidence type="ECO:0000256" key="3">
    <source>
        <dbReference type="ARBA" id="ARBA00022989"/>
    </source>
</evidence>
<dbReference type="PANTHER" id="PTHR20910:SF1">
    <property type="entry name" value="SUPEROXIDE DISMUTASE COPPER_ZINC BINDING DOMAIN-CONTAINING PROTEIN"/>
    <property type="match status" value="1"/>
</dbReference>
<dbReference type="Gene3D" id="2.40.160.110">
    <property type="match status" value="1"/>
</dbReference>
<protein>
    <submittedName>
        <fullName evidence="11">Uncharacterized protein LOC112055520</fullName>
    </submittedName>
</protein>
<keyword evidence="4 6" id="KW-0472">Membrane</keyword>
<evidence type="ECO:0000259" key="9">
    <source>
        <dbReference type="Pfam" id="PF20520"/>
    </source>
</evidence>
<dbReference type="InterPro" id="IPR046756">
    <property type="entry name" value="VAS1/VOA1_TM"/>
</dbReference>
<evidence type="ECO:0000256" key="6">
    <source>
        <dbReference type="SAM" id="Phobius"/>
    </source>
</evidence>
<dbReference type="SUPFAM" id="SSF49329">
    <property type="entry name" value="Cu,Zn superoxide dismutase-like"/>
    <property type="match status" value="5"/>
</dbReference>
<evidence type="ECO:0000256" key="7">
    <source>
        <dbReference type="SAM" id="SignalP"/>
    </source>
</evidence>
<comment type="subcellular location">
    <subcellularLocation>
        <location evidence="1">Membrane</location>
        <topology evidence="1">Single-pass membrane protein</topology>
    </subcellularLocation>
</comment>
<dbReference type="InterPro" id="IPR001424">
    <property type="entry name" value="SOD_Cu_Zn_dom"/>
</dbReference>
<feature type="chain" id="PRO_5046493992" evidence="7">
    <location>
        <begin position="26"/>
        <end position="1657"/>
    </location>
</feature>
<sequence>MCYKSCRIPKLYLVISLFLFVESESLVLRAYLSQHGLHGEIEFTHKNDTFINIRTNLQPTLQYPDGVWRWTIHEYAVDYRDLTSERCSADNLGKELIDLTEELGYLIVPGKDHAEYESKNSLTGPIGLWGKSILLENAERDRIICASILSTDMLYEKHAVARFTAPVAGTLDFRWLAAQEFDETDAYVQADLYHAKAVKPGNGFTEHKWKLFVTDIFDSDKGSHEDNCNVLQLVFDPDNSGDGMSVGDLDSRLGRIKVATDANQRKMKRLYKDEVLNLLRSDMEATRRNLYVVIFDERHTDSFLACAKLRLIPPKFTKALINMDGIRGTVEFTQRSPFDPTWANFTLGAADQDYESNLRFVSSMLQYSIRELPPKLLEAEQWNNICNTTGNLYNPTEVDLKSVPPPGMGTQDQYPVGDLLGKYKGRTEYLNHKYLLPGLVSELSGSYWDVFLPLSGRDSVTHRAVVLTRSVKYLNQKYLLPGLVSELSGSYWDVFLPLSGRDSVTHRAVVLTRSVKYLNQKYLLPGLVSELSGSYWDVFLPLSGRDSVTHRAVVLTRSVKYLNQKYLLPGLVSELSGSYWDVFLPLSGRDSVTHRSVVLTRSVQYQNHKNLLPGLVSELSGSYWDVFLPLSGRDSVTHRAVVLTRREPKREICATILPYEHGTEYQTQMSTAQVIFRYPLVGRVILRQPLERPWEDTTIIIESMVHADGSNVNNTFEHRWAIHENPPGKDYYNWTARCLSAGKVLQQQGLDVDTRHPEHYCRARLEGLCRLGDFTTRHGMLNIAGKKVDSARLTRRLFTDTVVALDGKRSVMRRSLVIYDDHGPVARGERMACSLVNGLHRRKAVVQNWFGNGITVALSGKLELTQQSEYDVTNVQVKLEGLESDIRNYKIHMAPVEKELEFPCEKTTIYDTYNPFNVDKTLSPPTAKGTADQYELGDLGEKYGLLDDFKEFTAHYNETQLSLYGAYSILGRSVAIHKKAKDRRWACSTIERGYSPSEAREIRAIASFHHPGGFAWGYIRMTQLIHSDGSASDTVMEVKLRHPGVRDRNLTRNHRWEIFVNPVGVDAAVQVTGTRCVAGGYRWNPYFTQLADPLNHDLYSQECGADNPLRCDVGDLTARLGTITMGAERQVFMDSNFPLEGTVSAMGRSIVIFGPERSSERHACANIQPDKDIIKFVNIMKPPRFVLGMFLEDVRKVMGVPEWMIGVDSRRTRVLHQGACIQILLHFTGPEANRLELDFVRLLASGRLDSPSLYIAGYINTKRKRTISYKQCGVTDPNEKKSELANLEGPFLFFGPKSLERYRRPALKSLDQDDLMRIYGEQAAIVVFNNQDSMPLSSGNFPRLRKMLEGQTTLVLPQDFLDVHPDYISNETQVLTLQGPWSERDAQMTETFARLQDIYGPGRVLGVLGNSVSQSQASDYDAEWSRVRRQAEDVSTTTSTASPEEEKPARTLPRYALYNATGPPGKGALLYSSGWPELKWPDGSVTMFDTPVGEQTVKPTRLYTILVVRFADRNNTSQITLEFSFKQSGGWWTAVGVEVKRGLETTGLNLQAPSPPDAPSAVLGKAYHCSLPLVYSAEGATLTFTNIQMQPFMDNTEKFSDAFDCIGFTTVPIWSGLMVTFIMMIGLAVSISMILDIKTMDRFETNRSKQLTITVNE</sequence>
<proteinExistence type="predicted"/>
<accession>A0ABM3M0Q9</accession>
<evidence type="ECO:0000256" key="1">
    <source>
        <dbReference type="ARBA" id="ARBA00004167"/>
    </source>
</evidence>
<evidence type="ECO:0000259" key="8">
    <source>
        <dbReference type="Pfam" id="PF00080"/>
    </source>
</evidence>
<evidence type="ECO:0000256" key="2">
    <source>
        <dbReference type="ARBA" id="ARBA00022692"/>
    </source>
</evidence>
<evidence type="ECO:0000313" key="11">
    <source>
        <dbReference type="RefSeq" id="XP_052744904.1"/>
    </source>
</evidence>
<evidence type="ECO:0000256" key="5">
    <source>
        <dbReference type="SAM" id="MobiDB-lite"/>
    </source>
</evidence>
<dbReference type="RefSeq" id="XP_052744904.1">
    <property type="nucleotide sequence ID" value="XM_052888944.1"/>
</dbReference>
<feature type="domain" description="Superoxide dismutase copper/zinc binding" evidence="8">
    <location>
        <begin position="859"/>
        <end position="983"/>
    </location>
</feature>
<reference evidence="11" key="1">
    <citation type="submission" date="2025-08" db="UniProtKB">
        <authorList>
            <consortium name="RefSeq"/>
        </authorList>
    </citation>
    <scope>IDENTIFICATION</scope>
</reference>
<dbReference type="Gene3D" id="2.60.40.200">
    <property type="entry name" value="Superoxide dismutase, copper/zinc binding domain"/>
    <property type="match status" value="4"/>
</dbReference>
<keyword evidence="3 6" id="KW-1133">Transmembrane helix</keyword>
<dbReference type="PANTHER" id="PTHR20910">
    <property type="entry name" value="AGAP001623-PA"/>
    <property type="match status" value="1"/>
</dbReference>
<name>A0ABM3M0Q9_BICAN</name>
<dbReference type="Proteomes" id="UP001652582">
    <property type="component" value="Chromosome 24"/>
</dbReference>